<dbReference type="EMBL" id="OZ035835">
    <property type="protein sequence ID" value="CAL1577277.1"/>
    <property type="molecule type" value="Genomic_DNA"/>
</dbReference>
<evidence type="ECO:0000313" key="3">
    <source>
        <dbReference type="Proteomes" id="UP001497482"/>
    </source>
</evidence>
<sequence>MPVFYKAIRQALNPISCHSDTRQHPPPPGDRLQQQYPCPPHSDRPLNQQIKVLRSSAAALPRLPIHPSTSLFTSPTLPQLLSPLAHLSLSFSPSLLLFSPASLFASPTSPAPISPSSSLPKLLSSPASLSPAPLSHSPSLPQAISLSFSLCQPFPTQIPLSPCPSPLVPLSLSSILPLPLSPLALSISSFLPQFLFPSASFSSSTLPYLLPPLFLTSSLSYLSSLHQHLLSS</sequence>
<keyword evidence="3" id="KW-1185">Reference proteome</keyword>
<dbReference type="Proteomes" id="UP001497482">
    <property type="component" value="Chromosome 13"/>
</dbReference>
<evidence type="ECO:0000313" key="2">
    <source>
        <dbReference type="EMBL" id="CAL1577277.1"/>
    </source>
</evidence>
<feature type="region of interest" description="Disordered" evidence="1">
    <location>
        <begin position="15"/>
        <end position="45"/>
    </location>
</feature>
<dbReference type="AlphaFoldDB" id="A0AAV2JIC8"/>
<evidence type="ECO:0000256" key="1">
    <source>
        <dbReference type="SAM" id="MobiDB-lite"/>
    </source>
</evidence>
<name>A0AAV2JIC8_KNICA</name>
<accession>A0AAV2JIC8</accession>
<gene>
    <name evidence="2" type="ORF">KC01_LOCUS8649</name>
</gene>
<proteinExistence type="predicted"/>
<protein>
    <submittedName>
        <fullName evidence="2">Uncharacterized protein</fullName>
    </submittedName>
</protein>
<organism evidence="2 3">
    <name type="scientific">Knipowitschia caucasica</name>
    <name type="common">Caucasian dwarf goby</name>
    <name type="synonym">Pomatoschistus caucasicus</name>
    <dbReference type="NCBI Taxonomy" id="637954"/>
    <lineage>
        <taxon>Eukaryota</taxon>
        <taxon>Metazoa</taxon>
        <taxon>Chordata</taxon>
        <taxon>Craniata</taxon>
        <taxon>Vertebrata</taxon>
        <taxon>Euteleostomi</taxon>
        <taxon>Actinopterygii</taxon>
        <taxon>Neopterygii</taxon>
        <taxon>Teleostei</taxon>
        <taxon>Neoteleostei</taxon>
        <taxon>Acanthomorphata</taxon>
        <taxon>Gobiaria</taxon>
        <taxon>Gobiiformes</taxon>
        <taxon>Gobioidei</taxon>
        <taxon>Gobiidae</taxon>
        <taxon>Gobiinae</taxon>
        <taxon>Knipowitschia</taxon>
    </lineage>
</organism>
<reference evidence="2 3" key="1">
    <citation type="submission" date="2024-04" db="EMBL/GenBank/DDBJ databases">
        <authorList>
            <person name="Waldvogel A.-M."/>
            <person name="Schoenle A."/>
        </authorList>
    </citation>
    <scope>NUCLEOTIDE SEQUENCE [LARGE SCALE GENOMIC DNA]</scope>
</reference>